<proteinExistence type="inferred from homology"/>
<evidence type="ECO:0000313" key="4">
    <source>
        <dbReference type="EMBL" id="MCC2168861.1"/>
    </source>
</evidence>
<dbReference type="PANTHER" id="PTHR42850">
    <property type="entry name" value="METALLOPHOSPHOESTERASE"/>
    <property type="match status" value="1"/>
</dbReference>
<dbReference type="AlphaFoldDB" id="A0AAE3AW30"/>
<dbReference type="EC" id="3.1.4.-" evidence="2"/>
<evidence type="ECO:0000259" key="3">
    <source>
        <dbReference type="Pfam" id="PF12850"/>
    </source>
</evidence>
<dbReference type="CDD" id="cd00838">
    <property type="entry name" value="MPP_superfamily"/>
    <property type="match status" value="1"/>
</dbReference>
<keyword evidence="5" id="KW-1185">Reference proteome</keyword>
<gene>
    <name evidence="4" type="ORF">LKD45_14405</name>
</gene>
<dbReference type="GO" id="GO:0016791">
    <property type="term" value="F:phosphatase activity"/>
    <property type="evidence" value="ECO:0007669"/>
    <property type="project" value="TreeGrafter"/>
</dbReference>
<dbReference type="Gene3D" id="3.60.21.10">
    <property type="match status" value="1"/>
</dbReference>
<dbReference type="InterPro" id="IPR024654">
    <property type="entry name" value="Calcineurin-like_PHP_lpxH"/>
</dbReference>
<dbReference type="GO" id="GO:0005737">
    <property type="term" value="C:cytoplasm"/>
    <property type="evidence" value="ECO:0007669"/>
    <property type="project" value="TreeGrafter"/>
</dbReference>
<dbReference type="InterPro" id="IPR050126">
    <property type="entry name" value="Ap4A_hydrolase"/>
</dbReference>
<comment type="caution">
    <text evidence="4">The sequence shown here is derived from an EMBL/GenBank/DDBJ whole genome shotgun (WGS) entry which is preliminary data.</text>
</comment>
<name>A0AAE3AW30_9FIRM</name>
<dbReference type="InterPro" id="IPR000979">
    <property type="entry name" value="Phosphodiesterase_MJ0936/Vps29"/>
</dbReference>
<comment type="similarity">
    <text evidence="1 2">Belongs to the metallophosphoesterase superfamily. YfcE family.</text>
</comment>
<dbReference type="SUPFAM" id="SSF56300">
    <property type="entry name" value="Metallo-dependent phosphatases"/>
    <property type="match status" value="1"/>
</dbReference>
<keyword evidence="2" id="KW-0479">Metal-binding</keyword>
<organism evidence="4 5">
    <name type="scientific">Gallintestinimicrobium propionicum</name>
    <dbReference type="NCBI Taxonomy" id="2981770"/>
    <lineage>
        <taxon>Bacteria</taxon>
        <taxon>Bacillati</taxon>
        <taxon>Bacillota</taxon>
        <taxon>Clostridia</taxon>
        <taxon>Lachnospirales</taxon>
        <taxon>Lachnospiraceae</taxon>
        <taxon>Gallintestinimicrobium</taxon>
    </lineage>
</organism>
<evidence type="ECO:0000256" key="1">
    <source>
        <dbReference type="ARBA" id="ARBA00008950"/>
    </source>
</evidence>
<protein>
    <recommendedName>
        <fullName evidence="2">Phosphoesterase</fullName>
        <ecNumber evidence="2">3.1.4.-</ecNumber>
    </recommendedName>
</protein>
<sequence>MKVLVISDIHANIRALDTILREEADYDLLCCAGDFTDYGISPREVLERFRRLENTVLVYGNHDRHVINIYESGEWTNVADGKYKWVHYNCERLSEKDIDWMKQLPEKAYFEADGWSYGIAHQYDNGYGTIESRYAFDQYWNASYGAECDGKRRLIFGHTHRQCIHTLGEGVEWINPGSISYRRPDDPDKTAHYAVIVDGKIQLKSIAYDRTLQLAEAKRLLKNDRMMRTELQDFMFFFGDAKTSRDPL</sequence>
<reference evidence="4 5" key="1">
    <citation type="submission" date="2021-10" db="EMBL/GenBank/DDBJ databases">
        <title>Anaerobic single-cell dispensing facilitates the cultivation of human gut bacteria.</title>
        <authorList>
            <person name="Afrizal A."/>
        </authorList>
    </citation>
    <scope>NUCLEOTIDE SEQUENCE [LARGE SCALE GENOMIC DNA]</scope>
    <source>
        <strain evidence="4 5">CLA-AA-H244</strain>
    </source>
</reference>
<comment type="cofactor">
    <cofactor evidence="2">
        <name>a divalent metal cation</name>
        <dbReference type="ChEBI" id="CHEBI:60240"/>
    </cofactor>
</comment>
<evidence type="ECO:0000313" key="5">
    <source>
        <dbReference type="Proteomes" id="UP001199355"/>
    </source>
</evidence>
<dbReference type="Pfam" id="PF12850">
    <property type="entry name" value="Metallophos_2"/>
    <property type="match status" value="1"/>
</dbReference>
<accession>A0AAE3AW30</accession>
<dbReference type="RefSeq" id="WP_308728950.1">
    <property type="nucleotide sequence ID" value="NZ_JAJEQF010000049.1"/>
</dbReference>
<dbReference type="Proteomes" id="UP001199355">
    <property type="component" value="Unassembled WGS sequence"/>
</dbReference>
<dbReference type="PANTHER" id="PTHR42850:SF2">
    <property type="entry name" value="BLL5683 PROTEIN"/>
    <property type="match status" value="1"/>
</dbReference>
<dbReference type="EMBL" id="JAJEQF010000049">
    <property type="protein sequence ID" value="MCC2168861.1"/>
    <property type="molecule type" value="Genomic_DNA"/>
</dbReference>
<feature type="domain" description="Calcineurin-like phosphoesterase" evidence="3">
    <location>
        <begin position="1"/>
        <end position="189"/>
    </location>
</feature>
<dbReference type="PIRSF" id="PIRSF000883">
    <property type="entry name" value="Pesterase_MJ0912"/>
    <property type="match status" value="1"/>
</dbReference>
<dbReference type="GO" id="GO:0046872">
    <property type="term" value="F:metal ion binding"/>
    <property type="evidence" value="ECO:0007669"/>
    <property type="project" value="UniProtKB-KW"/>
</dbReference>
<dbReference type="InterPro" id="IPR011152">
    <property type="entry name" value="Pesterase_MJ0912"/>
</dbReference>
<dbReference type="InterPro" id="IPR029052">
    <property type="entry name" value="Metallo-depent_PP-like"/>
</dbReference>
<evidence type="ECO:0000256" key="2">
    <source>
        <dbReference type="RuleBase" id="RU362039"/>
    </source>
</evidence>
<dbReference type="NCBIfam" id="TIGR00040">
    <property type="entry name" value="yfcE"/>
    <property type="match status" value="1"/>
</dbReference>